<proteinExistence type="predicted"/>
<accession>A0A023PKC3</accession>
<organism evidence="1">
    <name type="scientific">Nannochloropsis oceanica</name>
    <dbReference type="NCBI Taxonomy" id="145522"/>
    <lineage>
        <taxon>Eukaryota</taxon>
        <taxon>Sar</taxon>
        <taxon>Stramenopiles</taxon>
        <taxon>Ochrophyta</taxon>
        <taxon>Eustigmatophyceae</taxon>
        <taxon>Eustigmatales</taxon>
        <taxon>Monodopsidaceae</taxon>
        <taxon>Nannochloropsis</taxon>
    </lineage>
</organism>
<geneLocation type="mitochondrion" evidence="1"/>
<name>A0A023PKC3_9STRA</name>
<evidence type="ECO:0000313" key="1">
    <source>
        <dbReference type="EMBL" id="AHX24949.1"/>
    </source>
</evidence>
<dbReference type="EMBL" id="KJ410687">
    <property type="protein sequence ID" value="AHX24949.1"/>
    <property type="molecule type" value="Genomic_DNA"/>
</dbReference>
<protein>
    <submittedName>
        <fullName evidence="1">Uncharacterized protein</fullName>
    </submittedName>
</protein>
<reference evidence="1" key="1">
    <citation type="journal article" date="2014" name="BMC Genomics">
        <title>A pangenomic analysis of the Nannochloropsis organellar genomes reveals novel genetic variations in key metabolic genes.</title>
        <authorList>
            <person name="Starkenburg S.R."/>
            <person name="Kwon K.J."/>
            <person name="Jha R.K."/>
            <person name="McKay C."/>
            <person name="Jacobs M."/>
            <person name="Chertkov O."/>
            <person name="Twary S."/>
            <person name="Rocap G."/>
            <person name="Cattolico R.A."/>
        </authorList>
    </citation>
    <scope>NUCLEOTIDE SEQUENCE</scope>
    <source>
        <strain evidence="1">LAMB0001</strain>
    </source>
</reference>
<sequence>MISYGQLLILFLLVLLLFGDIRKIFNKFMLFFVNLKSIYKKSNKTENEDKENK</sequence>
<dbReference type="AlphaFoldDB" id="A0A023PKC3"/>
<gene>
    <name evidence="1" type="ORF">NaonMp0019</name>
</gene>
<keyword evidence="1" id="KW-0496">Mitochondrion</keyword>